<dbReference type="Pfam" id="PF01424">
    <property type="entry name" value="R3H"/>
    <property type="match status" value="1"/>
</dbReference>
<gene>
    <name evidence="2" type="ORF">CPRI1469_LOCUS8353</name>
</gene>
<name>A0A7S2X0Q7_9CHLO</name>
<dbReference type="EMBL" id="HBHL01012730">
    <property type="protein sequence ID" value="CAD9719487.1"/>
    <property type="molecule type" value="Transcribed_RNA"/>
</dbReference>
<dbReference type="PROSITE" id="PS51061">
    <property type="entry name" value="R3H"/>
    <property type="match status" value="1"/>
</dbReference>
<evidence type="ECO:0000313" key="2">
    <source>
        <dbReference type="EMBL" id="CAD9719487.1"/>
    </source>
</evidence>
<dbReference type="SUPFAM" id="SSF82708">
    <property type="entry name" value="R3H domain"/>
    <property type="match status" value="1"/>
</dbReference>
<evidence type="ECO:0000259" key="1">
    <source>
        <dbReference type="PROSITE" id="PS51061"/>
    </source>
</evidence>
<sequence length="184" mass="20757">MSQKRTPDDVDDVDDLDDLDDLDDVDRLCDCGKQVAVIAHWDDVHWACCHCGAAMEIPAETEGWCSLECPYYMVFTSDGNNNRGTMLAEKEECNACGRRNTVEVDVSLNWIKPPRKELSRRAMKRIGRATIDRLDEFEQSSAATLTLPPMTSVRRAAVHAECKRRGFTSQSDGVEPERYIVVTK</sequence>
<accession>A0A7S2X0Q7</accession>
<reference evidence="2" key="1">
    <citation type="submission" date="2021-01" db="EMBL/GenBank/DDBJ databases">
        <authorList>
            <person name="Corre E."/>
            <person name="Pelletier E."/>
            <person name="Niang G."/>
            <person name="Scheremetjew M."/>
            <person name="Finn R."/>
            <person name="Kale V."/>
            <person name="Holt S."/>
            <person name="Cochrane G."/>
            <person name="Meng A."/>
            <person name="Brown T."/>
            <person name="Cohen L."/>
        </authorList>
    </citation>
    <scope>NUCLEOTIDE SEQUENCE</scope>
    <source>
        <strain evidence="2">CCMP1205</strain>
    </source>
</reference>
<dbReference type="InterPro" id="IPR001374">
    <property type="entry name" value="R3H_dom"/>
</dbReference>
<proteinExistence type="predicted"/>
<dbReference type="AlphaFoldDB" id="A0A7S2X0Q7"/>
<dbReference type="InterPro" id="IPR036867">
    <property type="entry name" value="R3H_dom_sf"/>
</dbReference>
<organism evidence="2">
    <name type="scientific">Chloropicon primus</name>
    <dbReference type="NCBI Taxonomy" id="1764295"/>
    <lineage>
        <taxon>Eukaryota</taxon>
        <taxon>Viridiplantae</taxon>
        <taxon>Chlorophyta</taxon>
        <taxon>Chloropicophyceae</taxon>
        <taxon>Chloropicales</taxon>
        <taxon>Chloropicaceae</taxon>
        <taxon>Chloropicon</taxon>
    </lineage>
</organism>
<protein>
    <recommendedName>
        <fullName evidence="1">R3H domain-containing protein</fullName>
    </recommendedName>
</protein>
<dbReference type="Gene3D" id="3.30.1370.50">
    <property type="entry name" value="R3H-like domain"/>
    <property type="match status" value="1"/>
</dbReference>
<feature type="domain" description="R3H" evidence="1">
    <location>
        <begin position="120"/>
        <end position="184"/>
    </location>
</feature>
<dbReference type="GO" id="GO:0003676">
    <property type="term" value="F:nucleic acid binding"/>
    <property type="evidence" value="ECO:0007669"/>
    <property type="project" value="UniProtKB-UniRule"/>
</dbReference>
<dbReference type="CDD" id="cd02325">
    <property type="entry name" value="R3H"/>
    <property type="match status" value="1"/>
</dbReference>